<reference evidence="1 2" key="1">
    <citation type="journal article" date="2014" name="Genome Announc.">
        <title>Draft genome sequences of six enterohepatic helicobacter species isolated from humans and one from rhesus macaques.</title>
        <authorList>
            <person name="Shen Z."/>
            <person name="Sheh A."/>
            <person name="Young S.K."/>
            <person name="Abouelliel A."/>
            <person name="Ward D.V."/>
            <person name="Earl A.M."/>
            <person name="Fox J.G."/>
        </authorList>
    </citation>
    <scope>NUCLEOTIDE SEQUENCE [LARGE SCALE GENOMIC DNA]</scope>
    <source>
        <strain evidence="1 2">MIT 99-5501</strain>
    </source>
</reference>
<evidence type="ECO:0008006" key="3">
    <source>
        <dbReference type="Google" id="ProtNLM"/>
    </source>
</evidence>
<evidence type="ECO:0000313" key="1">
    <source>
        <dbReference type="EMBL" id="ETD25114.1"/>
    </source>
</evidence>
<organism evidence="1 2">
    <name type="scientific">Helicobacter macacae MIT 99-5501</name>
    <dbReference type="NCBI Taxonomy" id="1357400"/>
    <lineage>
        <taxon>Bacteria</taxon>
        <taxon>Pseudomonadati</taxon>
        <taxon>Campylobacterota</taxon>
        <taxon>Epsilonproteobacteria</taxon>
        <taxon>Campylobacterales</taxon>
        <taxon>Helicobacteraceae</taxon>
        <taxon>Helicobacter</taxon>
    </lineage>
</organism>
<evidence type="ECO:0000313" key="2">
    <source>
        <dbReference type="Proteomes" id="UP000018731"/>
    </source>
</evidence>
<name>V8CCN4_9HELI</name>
<dbReference type="STRING" id="1357400.HMPREF2086_00449"/>
<gene>
    <name evidence="1" type="ORF">HMPREF2086_00449</name>
</gene>
<dbReference type="RefSeq" id="WP_023927135.1">
    <property type="nucleotide sequence ID" value="NZ_KI669454.1"/>
</dbReference>
<keyword evidence="2" id="KW-1185">Reference proteome</keyword>
<dbReference type="HOGENOM" id="CLU_2633221_0_0_7"/>
<sequence>MLKTIHIQAQSGVASYYVNSEHITHFYGEAEGGKSYLVIYFVGGAYLRLSGYGDSASLSAFEDFIKDDKTQEIELGL</sequence>
<proteinExistence type="predicted"/>
<protein>
    <recommendedName>
        <fullName evidence="3">KTSC domain-containing protein</fullName>
    </recommendedName>
</protein>
<comment type="caution">
    <text evidence="1">The sequence shown here is derived from an EMBL/GenBank/DDBJ whole genome shotgun (WGS) entry which is preliminary data.</text>
</comment>
<dbReference type="PATRIC" id="fig|1357400.3.peg.604"/>
<dbReference type="EMBL" id="AZJI01000001">
    <property type="protein sequence ID" value="ETD25114.1"/>
    <property type="molecule type" value="Genomic_DNA"/>
</dbReference>
<dbReference type="AlphaFoldDB" id="V8CCN4"/>
<accession>V8CCN4</accession>
<dbReference type="Proteomes" id="UP000018731">
    <property type="component" value="Unassembled WGS sequence"/>
</dbReference>